<reference evidence="2 3" key="1">
    <citation type="journal article" date="2021" name="Nat. Commun.">
        <title>Genetic determinants of endophytism in the Arabidopsis root mycobiome.</title>
        <authorList>
            <person name="Mesny F."/>
            <person name="Miyauchi S."/>
            <person name="Thiergart T."/>
            <person name="Pickel B."/>
            <person name="Atanasova L."/>
            <person name="Karlsson M."/>
            <person name="Huettel B."/>
            <person name="Barry K.W."/>
            <person name="Haridas S."/>
            <person name="Chen C."/>
            <person name="Bauer D."/>
            <person name="Andreopoulos W."/>
            <person name="Pangilinan J."/>
            <person name="LaButti K."/>
            <person name="Riley R."/>
            <person name="Lipzen A."/>
            <person name="Clum A."/>
            <person name="Drula E."/>
            <person name="Henrissat B."/>
            <person name="Kohler A."/>
            <person name="Grigoriev I.V."/>
            <person name="Martin F.M."/>
            <person name="Hacquard S."/>
        </authorList>
    </citation>
    <scope>NUCLEOTIDE SEQUENCE [LARGE SCALE GENOMIC DNA]</scope>
    <source>
        <strain evidence="2 3">MPI-SDFR-AT-0080</strain>
    </source>
</reference>
<organism evidence="2 3">
    <name type="scientific">Macrophomina phaseolina</name>
    <dbReference type="NCBI Taxonomy" id="35725"/>
    <lineage>
        <taxon>Eukaryota</taxon>
        <taxon>Fungi</taxon>
        <taxon>Dikarya</taxon>
        <taxon>Ascomycota</taxon>
        <taxon>Pezizomycotina</taxon>
        <taxon>Dothideomycetes</taxon>
        <taxon>Dothideomycetes incertae sedis</taxon>
        <taxon>Botryosphaeriales</taxon>
        <taxon>Botryosphaeriaceae</taxon>
        <taxon>Macrophomina</taxon>
    </lineage>
</organism>
<dbReference type="Proteomes" id="UP000774617">
    <property type="component" value="Unassembled WGS sequence"/>
</dbReference>
<evidence type="ECO:0008006" key="4">
    <source>
        <dbReference type="Google" id="ProtNLM"/>
    </source>
</evidence>
<keyword evidence="3" id="KW-1185">Reference proteome</keyword>
<name>A0ABQ8G6V9_9PEZI</name>
<comment type="caution">
    <text evidence="2">The sequence shown here is derived from an EMBL/GenBank/DDBJ whole genome shotgun (WGS) entry which is preliminary data.</text>
</comment>
<dbReference type="EMBL" id="JAGTJR010000021">
    <property type="protein sequence ID" value="KAH7044077.1"/>
    <property type="molecule type" value="Genomic_DNA"/>
</dbReference>
<feature type="signal peptide" evidence="1">
    <location>
        <begin position="1"/>
        <end position="20"/>
    </location>
</feature>
<gene>
    <name evidence="2" type="ORF">B0J12DRAFT_671715</name>
</gene>
<evidence type="ECO:0000313" key="2">
    <source>
        <dbReference type="EMBL" id="KAH7044077.1"/>
    </source>
</evidence>
<feature type="chain" id="PRO_5046692908" description="Secreted protein" evidence="1">
    <location>
        <begin position="21"/>
        <end position="108"/>
    </location>
</feature>
<evidence type="ECO:0000313" key="3">
    <source>
        <dbReference type="Proteomes" id="UP000774617"/>
    </source>
</evidence>
<keyword evidence="1" id="KW-0732">Signal</keyword>
<proteinExistence type="predicted"/>
<accession>A0ABQ8G6V9</accession>
<evidence type="ECO:0000256" key="1">
    <source>
        <dbReference type="SAM" id="SignalP"/>
    </source>
</evidence>
<protein>
    <recommendedName>
        <fullName evidence="4">Secreted protein</fullName>
    </recommendedName>
</protein>
<sequence>MKLQTALIFFFSTLPTATLAVLCTDGTCSEGTLPNGAKLFCWVETRCVVETGLVIYYSSTIHVVLIVQRINAGYFKSDAVQRAPVQAHAPTFSVAKGVVMLQTRSAVV</sequence>